<dbReference type="InterPro" id="IPR004031">
    <property type="entry name" value="PMP22/EMP/MP20/Claudin"/>
</dbReference>
<feature type="transmembrane region" description="Helical" evidence="5">
    <location>
        <begin position="92"/>
        <end position="110"/>
    </location>
</feature>
<dbReference type="EMBL" id="CP111021">
    <property type="protein sequence ID" value="WAR16251.1"/>
    <property type="molecule type" value="Genomic_DNA"/>
</dbReference>
<evidence type="ECO:0000256" key="1">
    <source>
        <dbReference type="ARBA" id="ARBA00004141"/>
    </source>
</evidence>
<evidence type="ECO:0000256" key="5">
    <source>
        <dbReference type="SAM" id="Phobius"/>
    </source>
</evidence>
<evidence type="ECO:0000256" key="2">
    <source>
        <dbReference type="ARBA" id="ARBA00022692"/>
    </source>
</evidence>
<dbReference type="Gene3D" id="1.20.140.150">
    <property type="match status" value="1"/>
</dbReference>
<name>A0ABY7F604_MYAAR</name>
<keyword evidence="7" id="KW-1185">Reference proteome</keyword>
<evidence type="ECO:0000256" key="3">
    <source>
        <dbReference type="ARBA" id="ARBA00022989"/>
    </source>
</evidence>
<accession>A0ABY7F604</accession>
<comment type="subcellular location">
    <subcellularLocation>
        <location evidence="1">Membrane</location>
        <topology evidence="1">Multi-pass membrane protein</topology>
    </subcellularLocation>
</comment>
<keyword evidence="3 5" id="KW-1133">Transmembrane helix</keyword>
<keyword evidence="4 5" id="KW-0472">Membrane</keyword>
<evidence type="ECO:0000256" key="4">
    <source>
        <dbReference type="ARBA" id="ARBA00023136"/>
    </source>
</evidence>
<feature type="transmembrane region" description="Helical" evidence="5">
    <location>
        <begin position="48"/>
        <end position="71"/>
    </location>
</feature>
<organism evidence="6 7">
    <name type="scientific">Mya arenaria</name>
    <name type="common">Soft-shell clam</name>
    <dbReference type="NCBI Taxonomy" id="6604"/>
    <lineage>
        <taxon>Eukaryota</taxon>
        <taxon>Metazoa</taxon>
        <taxon>Spiralia</taxon>
        <taxon>Lophotrochozoa</taxon>
        <taxon>Mollusca</taxon>
        <taxon>Bivalvia</taxon>
        <taxon>Autobranchia</taxon>
        <taxon>Heteroconchia</taxon>
        <taxon>Euheterodonta</taxon>
        <taxon>Imparidentia</taxon>
        <taxon>Neoheterodontei</taxon>
        <taxon>Myida</taxon>
        <taxon>Myoidea</taxon>
        <taxon>Myidae</taxon>
        <taxon>Mya</taxon>
    </lineage>
</organism>
<evidence type="ECO:0000313" key="7">
    <source>
        <dbReference type="Proteomes" id="UP001164746"/>
    </source>
</evidence>
<keyword evidence="2 5" id="KW-0812">Transmembrane</keyword>
<dbReference type="Pfam" id="PF13903">
    <property type="entry name" value="Claudin_2"/>
    <property type="match status" value="1"/>
</dbReference>
<dbReference type="PANTHER" id="PTHR21284:SF12">
    <property type="entry name" value="EG:80H7.2 PROTEIN"/>
    <property type="match status" value="1"/>
</dbReference>
<dbReference type="PANTHER" id="PTHR21284">
    <property type="entry name" value="EG:80H7.2 PROTEIN"/>
    <property type="match status" value="1"/>
</dbReference>
<proteinExistence type="predicted"/>
<gene>
    <name evidence="6" type="ORF">MAR_030845</name>
</gene>
<feature type="transmembrane region" description="Helical" evidence="5">
    <location>
        <begin position="130"/>
        <end position="153"/>
    </location>
</feature>
<evidence type="ECO:0000313" key="6">
    <source>
        <dbReference type="EMBL" id="WAR16251.1"/>
    </source>
</evidence>
<dbReference type="Proteomes" id="UP001164746">
    <property type="component" value="Chromosome 10"/>
</dbReference>
<reference evidence="6" key="1">
    <citation type="submission" date="2022-11" db="EMBL/GenBank/DDBJ databases">
        <title>Centuries of genome instability and evolution in soft-shell clam transmissible cancer (bioRxiv).</title>
        <authorList>
            <person name="Hart S.F.M."/>
            <person name="Yonemitsu M.A."/>
            <person name="Giersch R.M."/>
            <person name="Beal B.F."/>
            <person name="Arriagada G."/>
            <person name="Davis B.W."/>
            <person name="Ostrander E.A."/>
            <person name="Goff S.P."/>
            <person name="Metzger M.J."/>
        </authorList>
    </citation>
    <scope>NUCLEOTIDE SEQUENCE</scope>
    <source>
        <strain evidence="6">MELC-2E11</strain>
        <tissue evidence="6">Siphon/mantle</tissue>
    </source>
</reference>
<protein>
    <submittedName>
        <fullName evidence="6">Uncharacterized protein</fullName>
    </submittedName>
</protein>
<sequence length="232" mass="26296">MIKMLGLWTACFNNFGYDRDALGKMYDGCHWIYSYEYKPIFAWLVPNWFLAVQVMMTLGLIINGGMALMLLTGQAGFFMDKEDFFAQAFKAGGFWTSFLLTCLSVALFGIKSDIDRQWFPRPDQNYLSWSFAFVVIAGFFEIFAAMCLTFDALRIKDVEARRLKKQDPGYMGYKMGPVVTHPQLLDKPGLTAGFEVDSVVGKGFYGGHCTLLDLHTLQPNPLNTHFYDPNTG</sequence>